<sequence>MSDDPITHRDTPLARLIKESIHRDGPMTVQAYMARCLWDEPFGYYRRQRVFGASGDFITAADISQVFGELIGVWTGVVWRNVLGAPSSITFAEYGPGRGTMMRDALRAARVVPGFAEAVRPYLIEASQTLSQVQAATLADFRNRITWGGKLDEFSPPAIIVANEFLDSWPVAQWIKTADGWRIRGVALDHAGELAFGTIEGDCPHEAFEALLPDAPLGAVIETQRLDRLADALQSLMQRGPVVLLLIDYGHTVAAAGDTLQAVREHKYESPLASPGEADLTVHVNFYDLASTLHRAGLALDGPVTQAEFLGAVGIVERASRLMSANPQRAGEIEAGVARLLAPNGMGSRFKVLAARSPDLPPLPGFRAAATANSP</sequence>
<keyword evidence="2" id="KW-0808">Transferase</keyword>
<reference evidence="3 4" key="1">
    <citation type="journal article" date="2013" name="Genome Announc.">
        <title>Genome sequences for three denitrifying bacterial strains isolated from a uranium- and nitrate-contaminated subsurface environment.</title>
        <authorList>
            <person name="Venkatramanan R."/>
            <person name="Prakash O."/>
            <person name="Woyke T."/>
            <person name="Chain P."/>
            <person name="Goodwin L.A."/>
            <person name="Watson D."/>
            <person name="Brooks S."/>
            <person name="Kostka J.E."/>
            <person name="Green S.J."/>
        </authorList>
    </citation>
    <scope>NUCLEOTIDE SEQUENCE [LARGE SCALE GENOMIC DNA]</scope>
    <source>
        <strain evidence="3 4">1NES1</strain>
    </source>
</reference>
<dbReference type="PANTHER" id="PTHR12049:SF7">
    <property type="entry name" value="PROTEIN ARGININE METHYLTRANSFERASE NDUFAF7, MITOCHONDRIAL"/>
    <property type="match status" value="1"/>
</dbReference>
<keyword evidence="1" id="KW-0489">Methyltransferase</keyword>
<dbReference type="EMBL" id="CP005587">
    <property type="protein sequence ID" value="AGK58897.1"/>
    <property type="molecule type" value="Genomic_DNA"/>
</dbReference>
<dbReference type="PANTHER" id="PTHR12049">
    <property type="entry name" value="PROTEIN ARGININE METHYLTRANSFERASE NDUFAF7, MITOCHONDRIAL"/>
    <property type="match status" value="1"/>
</dbReference>
<dbReference type="GO" id="GO:0032259">
    <property type="term" value="P:methylation"/>
    <property type="evidence" value="ECO:0007669"/>
    <property type="project" value="UniProtKB-KW"/>
</dbReference>
<keyword evidence="4" id="KW-1185">Reference proteome</keyword>
<protein>
    <recommendedName>
        <fullName evidence="5">ATP synthase subunit beta</fullName>
    </recommendedName>
</protein>
<dbReference type="Gene3D" id="3.40.50.12710">
    <property type="match status" value="1"/>
</dbReference>
<dbReference type="STRING" id="670307.HYPDE_36128"/>
<dbReference type="HOGENOM" id="CLU_024840_3_0_5"/>
<dbReference type="KEGG" id="hdt:HYPDE_36128"/>
<dbReference type="InterPro" id="IPR029063">
    <property type="entry name" value="SAM-dependent_MTases_sf"/>
</dbReference>
<dbReference type="Pfam" id="PF02636">
    <property type="entry name" value="Methyltransf_28"/>
    <property type="match status" value="1"/>
</dbReference>
<dbReference type="AlphaFoldDB" id="N0B9G8"/>
<dbReference type="InterPro" id="IPR038375">
    <property type="entry name" value="NDUFAF7_sf"/>
</dbReference>
<dbReference type="eggNOG" id="COG1565">
    <property type="taxonomic scope" value="Bacteria"/>
</dbReference>
<evidence type="ECO:0000313" key="4">
    <source>
        <dbReference type="Proteomes" id="UP000005952"/>
    </source>
</evidence>
<evidence type="ECO:0000256" key="1">
    <source>
        <dbReference type="ARBA" id="ARBA00022603"/>
    </source>
</evidence>
<gene>
    <name evidence="3" type="ORF">HYPDE_36128</name>
</gene>
<dbReference type="GO" id="GO:0035243">
    <property type="term" value="F:protein-arginine omega-N symmetric methyltransferase activity"/>
    <property type="evidence" value="ECO:0007669"/>
    <property type="project" value="TreeGrafter"/>
</dbReference>
<evidence type="ECO:0000256" key="2">
    <source>
        <dbReference type="ARBA" id="ARBA00022679"/>
    </source>
</evidence>
<proteinExistence type="predicted"/>
<evidence type="ECO:0000313" key="3">
    <source>
        <dbReference type="EMBL" id="AGK58897.1"/>
    </source>
</evidence>
<dbReference type="InterPro" id="IPR003788">
    <property type="entry name" value="NDUFAF7"/>
</dbReference>
<dbReference type="Proteomes" id="UP000005952">
    <property type="component" value="Chromosome"/>
</dbReference>
<dbReference type="OrthoDB" id="9794208at2"/>
<evidence type="ECO:0008006" key="5">
    <source>
        <dbReference type="Google" id="ProtNLM"/>
    </source>
</evidence>
<accession>N0B9G8</accession>
<organism evidence="3 4">
    <name type="scientific">Hyphomicrobium denitrificans 1NES1</name>
    <dbReference type="NCBI Taxonomy" id="670307"/>
    <lineage>
        <taxon>Bacteria</taxon>
        <taxon>Pseudomonadati</taxon>
        <taxon>Pseudomonadota</taxon>
        <taxon>Alphaproteobacteria</taxon>
        <taxon>Hyphomicrobiales</taxon>
        <taxon>Hyphomicrobiaceae</taxon>
        <taxon>Hyphomicrobium</taxon>
    </lineage>
</organism>
<dbReference type="SUPFAM" id="SSF53335">
    <property type="entry name" value="S-adenosyl-L-methionine-dependent methyltransferases"/>
    <property type="match status" value="1"/>
</dbReference>
<name>N0B9G8_9HYPH</name>
<dbReference type="RefSeq" id="WP_015598914.1">
    <property type="nucleotide sequence ID" value="NC_021172.1"/>
</dbReference>